<dbReference type="HOGENOM" id="CLU_2011360_0_0_6"/>
<keyword evidence="2" id="KW-1185">Reference proteome</keyword>
<dbReference type="EMBL" id="AAOA02000003">
    <property type="protein sequence ID" value="EAQ98759.1"/>
    <property type="molecule type" value="Genomic_DNA"/>
</dbReference>
<reference evidence="1 2" key="2">
    <citation type="journal article" date="2009" name="PLoS ONE">
        <title>The photosynthetic apparatus and its regulation in the aerobic gammaproteobacterium Congregibacter litoralis gen. nov., sp. nov.</title>
        <authorList>
            <person name="Spring S."/>
            <person name="Lunsdorf H."/>
            <person name="Fuchs B.M."/>
            <person name="Tindall B.J."/>
        </authorList>
    </citation>
    <scope>NUCLEOTIDE SEQUENCE [LARGE SCALE GENOMIC DNA]</scope>
    <source>
        <strain evidence="1">KT71</strain>
    </source>
</reference>
<evidence type="ECO:0000313" key="1">
    <source>
        <dbReference type="EMBL" id="EAQ98759.1"/>
    </source>
</evidence>
<evidence type="ECO:0000313" key="2">
    <source>
        <dbReference type="Proteomes" id="UP000019205"/>
    </source>
</evidence>
<name>A4A4N8_9GAMM</name>
<proteinExistence type="predicted"/>
<protein>
    <submittedName>
        <fullName evidence="1">Uncharacterized protein</fullName>
    </submittedName>
</protein>
<accession>A4A4N8</accession>
<dbReference type="RefSeq" id="WP_008294237.1">
    <property type="nucleotide sequence ID" value="NZ_CM002299.1"/>
</dbReference>
<comment type="caution">
    <text evidence="1">The sequence shown here is derived from an EMBL/GenBank/DDBJ whole genome shotgun (WGS) entry which is preliminary data.</text>
</comment>
<reference evidence="1 2" key="1">
    <citation type="journal article" date="2007" name="Proc. Natl. Acad. Sci. U.S.A.">
        <title>Characterization of a marine gammaproteobacterium capable of aerobic anoxygenic photosynthesis.</title>
        <authorList>
            <person name="Fuchs B.M."/>
            <person name="Spring S."/>
            <person name="Teeling H."/>
            <person name="Quast C."/>
            <person name="Wulf J."/>
            <person name="Schattenhofer M."/>
            <person name="Yan S."/>
            <person name="Ferriera S."/>
            <person name="Johnson J."/>
            <person name="Glockner F.O."/>
            <person name="Amann R."/>
        </authorList>
    </citation>
    <scope>NUCLEOTIDE SEQUENCE [LARGE SCALE GENOMIC DNA]</scope>
    <source>
        <strain evidence="1">KT71</strain>
    </source>
</reference>
<sequence>MRSVAAFLLVLLVAQHGNAHHGEQLYVGVYQRTAKLSAFIPSCGHDRWDVPRGSFFVIANPDVVEVLEHGYWSEEDTILKHVAVDGVFLDEAKVGYDGVMFLTKASEIDVGGKSAHGVSVPCT</sequence>
<gene>
    <name evidence="1" type="ORF">KT71_09037</name>
</gene>
<organism evidence="1 2">
    <name type="scientific">Congregibacter litoralis KT71</name>
    <dbReference type="NCBI Taxonomy" id="314285"/>
    <lineage>
        <taxon>Bacteria</taxon>
        <taxon>Pseudomonadati</taxon>
        <taxon>Pseudomonadota</taxon>
        <taxon>Gammaproteobacteria</taxon>
        <taxon>Cellvibrionales</taxon>
        <taxon>Halieaceae</taxon>
        <taxon>Congregibacter</taxon>
    </lineage>
</organism>
<dbReference type="AlphaFoldDB" id="A4A4N8"/>
<dbReference type="Proteomes" id="UP000019205">
    <property type="component" value="Chromosome"/>
</dbReference>